<dbReference type="InterPro" id="IPR006119">
    <property type="entry name" value="Resolv_N"/>
</dbReference>
<evidence type="ECO:0000259" key="6">
    <source>
        <dbReference type="PROSITE" id="PS51736"/>
    </source>
</evidence>
<evidence type="ECO:0000256" key="1">
    <source>
        <dbReference type="ARBA" id="ARBA00022908"/>
    </source>
</evidence>
<dbReference type="InterPro" id="IPR050639">
    <property type="entry name" value="SSR_resolvase"/>
</dbReference>
<dbReference type="EMBL" id="AEUZ02000001">
    <property type="protein sequence ID" value="EHJ57585.1"/>
    <property type="molecule type" value="Genomic_DNA"/>
</dbReference>
<dbReference type="PROSITE" id="PS00397">
    <property type="entry name" value="RECOMBINASES_1"/>
    <property type="match status" value="1"/>
</dbReference>
<name>G5KES1_9STRE</name>
<dbReference type="Gene3D" id="3.40.50.1390">
    <property type="entry name" value="Resolvase, N-terminal catalytic domain"/>
    <property type="match status" value="1"/>
</dbReference>
<feature type="active site" description="O-(5'-phospho-DNA)-serine intermediate" evidence="4 5">
    <location>
        <position position="11"/>
    </location>
</feature>
<dbReference type="PROSITE" id="PS51736">
    <property type="entry name" value="RECOMBINASES_3"/>
    <property type="match status" value="1"/>
</dbReference>
<evidence type="ECO:0000256" key="5">
    <source>
        <dbReference type="PROSITE-ProRule" id="PRU10137"/>
    </source>
</evidence>
<organism evidence="8 9">
    <name type="scientific">Streptococcus urinalis 2285-97</name>
    <dbReference type="NCBI Taxonomy" id="764291"/>
    <lineage>
        <taxon>Bacteria</taxon>
        <taxon>Bacillati</taxon>
        <taxon>Bacillota</taxon>
        <taxon>Bacilli</taxon>
        <taxon>Lactobacillales</taxon>
        <taxon>Streptococcaceae</taxon>
        <taxon>Streptococcus</taxon>
    </lineage>
</organism>
<dbReference type="InterPro" id="IPR025827">
    <property type="entry name" value="Zn_ribbon_recom_dom"/>
</dbReference>
<dbReference type="FunFam" id="3.40.50.1390:FF:000009">
    <property type="entry name" value="Recombinase family protein"/>
    <property type="match status" value="1"/>
</dbReference>
<protein>
    <submittedName>
        <fullName evidence="8">Recombinase</fullName>
    </submittedName>
</protein>
<dbReference type="InterPro" id="IPR011109">
    <property type="entry name" value="DNA_bind_recombinase_dom"/>
</dbReference>
<keyword evidence="1" id="KW-0229">DNA integration</keyword>
<dbReference type="Proteomes" id="UP000005388">
    <property type="component" value="Unassembled WGS sequence"/>
</dbReference>
<evidence type="ECO:0000256" key="3">
    <source>
        <dbReference type="ARBA" id="ARBA00023172"/>
    </source>
</evidence>
<comment type="caution">
    <text evidence="8">The sequence shown here is derived from an EMBL/GenBank/DDBJ whole genome shotgun (WGS) entry which is preliminary data.</text>
</comment>
<dbReference type="InterPro" id="IPR038109">
    <property type="entry name" value="DNA_bind_recomb_sf"/>
</dbReference>
<dbReference type="Pfam" id="PF00239">
    <property type="entry name" value="Resolvase"/>
    <property type="match status" value="1"/>
</dbReference>
<dbReference type="PROSITE" id="PS51737">
    <property type="entry name" value="RECOMBINASE_DNA_BIND"/>
    <property type="match status" value="1"/>
</dbReference>
<dbReference type="GO" id="GO:0003677">
    <property type="term" value="F:DNA binding"/>
    <property type="evidence" value="ECO:0007669"/>
    <property type="project" value="UniProtKB-KW"/>
</dbReference>
<feature type="domain" description="Recombinase" evidence="7">
    <location>
        <begin position="160"/>
        <end position="265"/>
    </location>
</feature>
<evidence type="ECO:0000313" key="8">
    <source>
        <dbReference type="EMBL" id="EHJ57585.1"/>
    </source>
</evidence>
<dbReference type="GO" id="GO:0000150">
    <property type="term" value="F:DNA strand exchange activity"/>
    <property type="evidence" value="ECO:0007669"/>
    <property type="project" value="InterPro"/>
</dbReference>
<keyword evidence="3" id="KW-0233">DNA recombination</keyword>
<evidence type="ECO:0000256" key="4">
    <source>
        <dbReference type="PIRSR" id="PIRSR606118-50"/>
    </source>
</evidence>
<dbReference type="SMART" id="SM00857">
    <property type="entry name" value="Resolvase"/>
    <property type="match status" value="1"/>
</dbReference>
<keyword evidence="9" id="KW-1185">Reference proteome</keyword>
<dbReference type="InterPro" id="IPR036162">
    <property type="entry name" value="Resolvase-like_N_sf"/>
</dbReference>
<dbReference type="AlphaFoldDB" id="G5KES1"/>
<dbReference type="eggNOG" id="COG1961">
    <property type="taxonomic scope" value="Bacteria"/>
</dbReference>
<feature type="domain" description="Resolvase/invertase-type recombinase catalytic" evidence="6">
    <location>
        <begin position="3"/>
        <end position="151"/>
    </location>
</feature>
<dbReference type="Pfam" id="PF07508">
    <property type="entry name" value="Recombinase"/>
    <property type="match status" value="1"/>
</dbReference>
<reference evidence="8 9" key="1">
    <citation type="journal article" date="2014" name="Int. J. Syst. Evol. Microbiol.">
        <title>Phylogenomics and the dynamic genome evolution of the genus Streptococcus.</title>
        <authorList>
            <consortium name="The Broad Institute Genome Sequencing Platform"/>
            <person name="Richards V.P."/>
            <person name="Palmer S.R."/>
            <person name="Pavinski Bitar P.D."/>
            <person name="Qin X."/>
            <person name="Weinstock G.M."/>
            <person name="Highlander S.K."/>
            <person name="Town C.D."/>
            <person name="Burne R.A."/>
            <person name="Stanhope M.J."/>
        </authorList>
    </citation>
    <scope>NUCLEOTIDE SEQUENCE [LARGE SCALE GENOMIC DNA]</scope>
    <source>
        <strain evidence="8 9">2285-97</strain>
    </source>
</reference>
<sequence length="472" mass="55120">MAKVAIYARVSTLNQADEGYSIQGQVESLTKYCEAMSWTIHDTYIDAGFSGGKLERPEINRLINDVKLKKFDTVLVYKLDRLSRNVKDTLFLVKEIFTDNDIHFVSLKENIDTSSAMGSLFLTLLSAIAEFEREQIKERMMFGKLGRAKSGKTMSWTTSPYGYTYDKEQGKLIAIPSQAIVVKKLFDYYISGMSIANMLRKMNAEEQIGRTAEWSINAMKNILRNEVYYGMVKYRGQLFKGEHEPFISKKTFELAQIERERRKQYFSKKFKNTSPFKAKYMLSGLLRCGCCSQPLISNVQRKSANGRTNIFYQCKERYNKDLSKRCTESGRFRKEILEEFVINELSKIKINNKYVENFSKDEPKIDINNLKKEINSIEQKLEKVSELYIDGIVTRDILIKKSEKLIKQKEFVQKQIDEMDTVSEKDKMNIIKKTIDRWNPEKTSYEDTTLLVRKLVKYIVVDEERIDIFLNF</sequence>
<evidence type="ECO:0000313" key="9">
    <source>
        <dbReference type="Proteomes" id="UP000005388"/>
    </source>
</evidence>
<dbReference type="GO" id="GO:0015074">
    <property type="term" value="P:DNA integration"/>
    <property type="evidence" value="ECO:0007669"/>
    <property type="project" value="UniProtKB-KW"/>
</dbReference>
<dbReference type="Gene3D" id="3.90.1750.20">
    <property type="entry name" value="Putative Large Serine Recombinase, Chain B, Domain 2"/>
    <property type="match status" value="1"/>
</dbReference>
<dbReference type="PANTHER" id="PTHR30461">
    <property type="entry name" value="DNA-INVERTASE FROM LAMBDOID PROPHAGE"/>
    <property type="match status" value="1"/>
</dbReference>
<dbReference type="InterPro" id="IPR006118">
    <property type="entry name" value="Recombinase_CS"/>
</dbReference>
<keyword evidence="2" id="KW-0238">DNA-binding</keyword>
<dbReference type="SUPFAM" id="SSF53041">
    <property type="entry name" value="Resolvase-like"/>
    <property type="match status" value="1"/>
</dbReference>
<dbReference type="STRING" id="764291.STRUR_2130"/>
<dbReference type="RefSeq" id="WP_006740287.1">
    <property type="nucleotide sequence ID" value="NZ_AEUZ02000001.1"/>
</dbReference>
<evidence type="ECO:0000259" key="7">
    <source>
        <dbReference type="PROSITE" id="PS51737"/>
    </source>
</evidence>
<gene>
    <name evidence="8" type="ORF">STRUR_2130</name>
</gene>
<proteinExistence type="predicted"/>
<dbReference type="CDD" id="cd03768">
    <property type="entry name" value="SR_ResInv"/>
    <property type="match status" value="1"/>
</dbReference>
<accession>G5KES1</accession>
<evidence type="ECO:0000256" key="2">
    <source>
        <dbReference type="ARBA" id="ARBA00023125"/>
    </source>
</evidence>
<dbReference type="PANTHER" id="PTHR30461:SF23">
    <property type="entry name" value="DNA RECOMBINASE-RELATED"/>
    <property type="match status" value="1"/>
</dbReference>
<dbReference type="Pfam" id="PF13408">
    <property type="entry name" value="Zn_ribbon_recom"/>
    <property type="match status" value="1"/>
</dbReference>